<protein>
    <submittedName>
        <fullName evidence="2">Uncharacterized protein</fullName>
    </submittedName>
</protein>
<accession>A0A1H8N494</accession>
<evidence type="ECO:0000256" key="1">
    <source>
        <dbReference type="SAM" id="MobiDB-lite"/>
    </source>
</evidence>
<dbReference type="EMBL" id="FOCT01000015">
    <property type="protein sequence ID" value="SEO24471.1"/>
    <property type="molecule type" value="Genomic_DNA"/>
</dbReference>
<reference evidence="2 3" key="1">
    <citation type="submission" date="2016-10" db="EMBL/GenBank/DDBJ databases">
        <authorList>
            <person name="de Groot N.N."/>
        </authorList>
    </citation>
    <scope>NUCLEOTIDE SEQUENCE [LARGE SCALE GENOMIC DNA]</scope>
    <source>
        <strain evidence="2 3">Nl18</strain>
    </source>
</reference>
<proteinExistence type="predicted"/>
<feature type="region of interest" description="Disordered" evidence="1">
    <location>
        <begin position="33"/>
        <end position="54"/>
    </location>
</feature>
<dbReference type="AlphaFoldDB" id="A0A1H8N494"/>
<feature type="compositionally biased region" description="Polar residues" evidence="1">
    <location>
        <begin position="37"/>
        <end position="48"/>
    </location>
</feature>
<organism evidence="2 3">
    <name type="scientific">Nitrosospira multiformis</name>
    <dbReference type="NCBI Taxonomy" id="1231"/>
    <lineage>
        <taxon>Bacteria</taxon>
        <taxon>Pseudomonadati</taxon>
        <taxon>Pseudomonadota</taxon>
        <taxon>Betaproteobacteria</taxon>
        <taxon>Nitrosomonadales</taxon>
        <taxon>Nitrosomonadaceae</taxon>
        <taxon>Nitrosospira</taxon>
    </lineage>
</organism>
<evidence type="ECO:0000313" key="3">
    <source>
        <dbReference type="Proteomes" id="UP000183898"/>
    </source>
</evidence>
<sequence length="207" mass="23102">MRPSFLGKEGVNICDNFLLNKQFYYFGHDTKGCQGPSRKSANINSNSGDEIDRFPDPRSPEIFSAEGKHPCQLSEFDKLEADRERLLILTGMATLLQTGSCASRSPTPSLQPCGIWKLECGNSGKDKGQLLRAGLCGDFSPLCGQRILLYRAFPLSLKLLAEYFRVYLGAADFQPQGESTIKRTDIASTNNNRIYNKLPLPSRHFYP</sequence>
<name>A0A1H8N494_9PROT</name>
<dbReference type="Proteomes" id="UP000183898">
    <property type="component" value="Unassembled WGS sequence"/>
</dbReference>
<gene>
    <name evidence="2" type="ORF">SAMN05216404_11520</name>
</gene>
<evidence type="ECO:0000313" key="2">
    <source>
        <dbReference type="EMBL" id="SEO24471.1"/>
    </source>
</evidence>